<dbReference type="Pfam" id="PF00497">
    <property type="entry name" value="SBP_bac_3"/>
    <property type="match status" value="1"/>
</dbReference>
<evidence type="ECO:0000313" key="4">
    <source>
        <dbReference type="EMBL" id="TFC81270.1"/>
    </source>
</evidence>
<proteinExistence type="predicted"/>
<accession>A0A4R8XV25</accession>
<sequence length="310" mass="32422">MNTQKRTGPSWLMVASIGIAATLALSACATAESTQSNQKAPSTGDVDKAAAAALPAKYKDAGIIKVASDIPFPPMEMFDENQNLTGFDYDLAQALGAKLGVTMELQTQAFDSIIPSLQSGKHDVIMSGMNDTPERQETIDFVDYLHAGFSILVPAGNPDKIATVLDLCGQEVAVQKATVQAEILRGYDAQCTDAGAGPMKLSELPLETDVQTAVRAGKAVADVVDSAVASYAAQTAGDGEFFEVVRDPANPAGYDPVYTGIGVLKKDTELSQALLLALDSVIADGSYAEILAKYDMTDYAVDAAGINLGS</sequence>
<dbReference type="SMART" id="SM00062">
    <property type="entry name" value="PBPb"/>
    <property type="match status" value="1"/>
</dbReference>
<comment type="caution">
    <text evidence="4">The sequence shown here is derived from an EMBL/GenBank/DDBJ whole genome shotgun (WGS) entry which is preliminary data.</text>
</comment>
<dbReference type="EMBL" id="SOGN01000035">
    <property type="protein sequence ID" value="TFC81270.1"/>
    <property type="molecule type" value="Genomic_DNA"/>
</dbReference>
<evidence type="ECO:0000256" key="2">
    <source>
        <dbReference type="SAM" id="SignalP"/>
    </source>
</evidence>
<gene>
    <name evidence="4" type="ORF">E3T23_07270</name>
</gene>
<feature type="signal peptide" evidence="2">
    <location>
        <begin position="1"/>
        <end position="31"/>
    </location>
</feature>
<organism evidence="4 5">
    <name type="scientific">Cryobacterium cheniae</name>
    <dbReference type="NCBI Taxonomy" id="1259262"/>
    <lineage>
        <taxon>Bacteria</taxon>
        <taxon>Bacillati</taxon>
        <taxon>Actinomycetota</taxon>
        <taxon>Actinomycetes</taxon>
        <taxon>Micrococcales</taxon>
        <taxon>Microbacteriaceae</taxon>
        <taxon>Cryobacterium</taxon>
    </lineage>
</organism>
<evidence type="ECO:0000259" key="3">
    <source>
        <dbReference type="SMART" id="SM00062"/>
    </source>
</evidence>
<name>A0A4R8XV25_9MICO</name>
<dbReference type="Gene3D" id="3.40.190.10">
    <property type="entry name" value="Periplasmic binding protein-like II"/>
    <property type="match status" value="2"/>
</dbReference>
<dbReference type="CDD" id="cd01004">
    <property type="entry name" value="PBP2_MidA_like"/>
    <property type="match status" value="1"/>
</dbReference>
<keyword evidence="1 2" id="KW-0732">Signal</keyword>
<dbReference type="RefSeq" id="WP_134369700.1">
    <property type="nucleotide sequence ID" value="NZ_SOGN01000035.1"/>
</dbReference>
<reference evidence="4 5" key="1">
    <citation type="submission" date="2019-03" db="EMBL/GenBank/DDBJ databases">
        <title>Genomics of glacier-inhabiting Cryobacterium strains.</title>
        <authorList>
            <person name="Liu Q."/>
            <person name="Xin Y.-H."/>
        </authorList>
    </citation>
    <scope>NUCLEOTIDE SEQUENCE [LARGE SCALE GENOMIC DNA]</scope>
    <source>
        <strain evidence="4 5">TMT2-48-2</strain>
    </source>
</reference>
<dbReference type="OrthoDB" id="4633994at2"/>
<dbReference type="PROSITE" id="PS51257">
    <property type="entry name" value="PROKAR_LIPOPROTEIN"/>
    <property type="match status" value="1"/>
</dbReference>
<dbReference type="InterPro" id="IPR001638">
    <property type="entry name" value="Solute-binding_3/MltF_N"/>
</dbReference>
<dbReference type="AlphaFoldDB" id="A0A4R8XV25"/>
<dbReference type="PANTHER" id="PTHR35936:SF17">
    <property type="entry name" value="ARGININE-BINDING EXTRACELLULAR PROTEIN ARTP"/>
    <property type="match status" value="1"/>
</dbReference>
<feature type="domain" description="Solute-binding protein family 3/N-terminal" evidence="3">
    <location>
        <begin position="63"/>
        <end position="298"/>
    </location>
</feature>
<protein>
    <submittedName>
        <fullName evidence="4">ABC transporter substrate-binding protein</fullName>
    </submittedName>
</protein>
<dbReference type="Proteomes" id="UP000298433">
    <property type="component" value="Unassembled WGS sequence"/>
</dbReference>
<dbReference type="PANTHER" id="PTHR35936">
    <property type="entry name" value="MEMBRANE-BOUND LYTIC MUREIN TRANSGLYCOSYLASE F"/>
    <property type="match status" value="1"/>
</dbReference>
<evidence type="ECO:0000313" key="5">
    <source>
        <dbReference type="Proteomes" id="UP000298433"/>
    </source>
</evidence>
<evidence type="ECO:0000256" key="1">
    <source>
        <dbReference type="ARBA" id="ARBA00022729"/>
    </source>
</evidence>
<feature type="chain" id="PRO_5038928631" evidence="2">
    <location>
        <begin position="32"/>
        <end position="310"/>
    </location>
</feature>
<keyword evidence="5" id="KW-1185">Reference proteome</keyword>
<dbReference type="SUPFAM" id="SSF53850">
    <property type="entry name" value="Periplasmic binding protein-like II"/>
    <property type="match status" value="1"/>
</dbReference>